<name>A0ABU4LJI7_9ACTN</name>
<dbReference type="InterPro" id="IPR000997">
    <property type="entry name" value="Cholinesterase"/>
</dbReference>
<feature type="domain" description="Carboxylesterase type B" evidence="5">
    <location>
        <begin position="6"/>
        <end position="462"/>
    </location>
</feature>
<protein>
    <recommendedName>
        <fullName evidence="4">Carboxylic ester hydrolase</fullName>
        <ecNumber evidence="4">3.1.1.-</ecNumber>
    </recommendedName>
</protein>
<dbReference type="InterPro" id="IPR002018">
    <property type="entry name" value="CarbesteraseB"/>
</dbReference>
<sequence>MAAVDSLVVRTAAGAVRGRAEDGLTVFRGIPFAEPPVGEARFAAPRPVSAWEGTREAYAFGPPPPQDLGIQGRTGTLDAPTGDDWLTVNVWTPDADPAARRPVMVWIYGGAYKLGHSGSPGYDARHLARAGDLVVVTFNHRVGIEGFASLDGAPANRGLLDQVAALEWVRDNITAFGGDPGQVTVFGESAGAGSVASLLAMPRARGLFRRAIAQSVPGTFFSDALARDIAAEIAKEAGLPPTAAALSAVDPRRLTSAGEALGARMARYEDRWGQAAPTVTPFSPVVDGEILPRTPWEALAAGEARDVELMVGHNRDEFQLFLVLGGQLDRIGEDRADWALRMFAPGPDGARAYRAAYPDATPSALYARVQTDWLFNMPTLHLAEAQLAGGGRAHVYELTWPAPGYGGVLGACHGLDIPLLFGTYEADLGNLLFAGSGVPPEAKALTDQFQTAWTAFARTGEPGWPAYETAGDGGGDSGDGVRLTRVLDVEPEVRPYPDEVSRRLWEGHEFAALPLR</sequence>
<organism evidence="6 7">
    <name type="scientific">Streptomyces griseiscabiei</name>
    <dbReference type="NCBI Taxonomy" id="2993540"/>
    <lineage>
        <taxon>Bacteria</taxon>
        <taxon>Bacillati</taxon>
        <taxon>Actinomycetota</taxon>
        <taxon>Actinomycetes</taxon>
        <taxon>Kitasatosporales</taxon>
        <taxon>Streptomycetaceae</taxon>
        <taxon>Streptomyces</taxon>
    </lineage>
</organism>
<dbReference type="EMBL" id="JARAVY010000026">
    <property type="protein sequence ID" value="MDX2915128.1"/>
    <property type="molecule type" value="Genomic_DNA"/>
</dbReference>
<dbReference type="RefSeq" id="WP_086764126.1">
    <property type="nucleotide sequence ID" value="NZ_JAGJBZ010000004.1"/>
</dbReference>
<dbReference type="SUPFAM" id="SSF53474">
    <property type="entry name" value="alpha/beta-Hydrolases"/>
    <property type="match status" value="1"/>
</dbReference>
<dbReference type="Pfam" id="PF00135">
    <property type="entry name" value="COesterase"/>
    <property type="match status" value="1"/>
</dbReference>
<dbReference type="Gene3D" id="3.40.50.1820">
    <property type="entry name" value="alpha/beta hydrolase"/>
    <property type="match status" value="1"/>
</dbReference>
<evidence type="ECO:0000313" key="6">
    <source>
        <dbReference type="EMBL" id="MDX2915128.1"/>
    </source>
</evidence>
<comment type="similarity">
    <text evidence="1 4">Belongs to the type-B carboxylesterase/lipase family.</text>
</comment>
<evidence type="ECO:0000256" key="4">
    <source>
        <dbReference type="RuleBase" id="RU361235"/>
    </source>
</evidence>
<dbReference type="EC" id="3.1.1.-" evidence="4"/>
<dbReference type="InterPro" id="IPR029058">
    <property type="entry name" value="AB_hydrolase_fold"/>
</dbReference>
<reference evidence="6 7" key="1">
    <citation type="journal article" date="2023" name="Microb. Genom.">
        <title>Mesoterricola silvestris gen. nov., sp. nov., Mesoterricola sediminis sp. nov., Geothrix oryzae sp. nov., Geothrix edaphica sp. nov., Geothrix rubra sp. nov., and Geothrix limicola sp. nov., six novel members of Acidobacteriota isolated from soils.</title>
        <authorList>
            <person name="Weisberg A.J."/>
            <person name="Pearce E."/>
            <person name="Kramer C.G."/>
            <person name="Chang J.H."/>
            <person name="Clarke C.R."/>
        </authorList>
    </citation>
    <scope>NUCLEOTIDE SEQUENCE [LARGE SCALE GENOMIC DNA]</scope>
    <source>
        <strain evidence="6 7">NRRL_B-2795</strain>
    </source>
</reference>
<dbReference type="Proteomes" id="UP001271723">
    <property type="component" value="Unassembled WGS sequence"/>
</dbReference>
<proteinExistence type="inferred from homology"/>
<dbReference type="InterPro" id="IPR019826">
    <property type="entry name" value="Carboxylesterase_B_AS"/>
</dbReference>
<dbReference type="PRINTS" id="PR00878">
    <property type="entry name" value="CHOLNESTRASE"/>
</dbReference>
<dbReference type="PROSITE" id="PS00122">
    <property type="entry name" value="CARBOXYLESTERASE_B_1"/>
    <property type="match status" value="1"/>
</dbReference>
<keyword evidence="3" id="KW-1015">Disulfide bond</keyword>
<evidence type="ECO:0000259" key="5">
    <source>
        <dbReference type="Pfam" id="PF00135"/>
    </source>
</evidence>
<evidence type="ECO:0000256" key="3">
    <source>
        <dbReference type="ARBA" id="ARBA00023157"/>
    </source>
</evidence>
<comment type="caution">
    <text evidence="6">The sequence shown here is derived from an EMBL/GenBank/DDBJ whole genome shotgun (WGS) entry which is preliminary data.</text>
</comment>
<accession>A0ABU4LJI7</accession>
<dbReference type="PANTHER" id="PTHR43918:SF4">
    <property type="entry name" value="CARBOXYLIC ESTER HYDROLASE"/>
    <property type="match status" value="1"/>
</dbReference>
<evidence type="ECO:0000256" key="1">
    <source>
        <dbReference type="ARBA" id="ARBA00005964"/>
    </source>
</evidence>
<gene>
    <name evidence="6" type="ORF">PV517_41470</name>
</gene>
<dbReference type="InterPro" id="IPR050654">
    <property type="entry name" value="AChE-related_enzymes"/>
</dbReference>
<keyword evidence="7" id="KW-1185">Reference proteome</keyword>
<evidence type="ECO:0000256" key="2">
    <source>
        <dbReference type="ARBA" id="ARBA00022801"/>
    </source>
</evidence>
<evidence type="ECO:0000313" key="7">
    <source>
        <dbReference type="Proteomes" id="UP001271723"/>
    </source>
</evidence>
<dbReference type="PANTHER" id="PTHR43918">
    <property type="entry name" value="ACETYLCHOLINESTERASE"/>
    <property type="match status" value="1"/>
</dbReference>
<keyword evidence="2 4" id="KW-0378">Hydrolase</keyword>